<dbReference type="CDD" id="cd05008">
    <property type="entry name" value="SIS_GlmS_GlmD_1"/>
    <property type="match status" value="1"/>
</dbReference>
<dbReference type="InterPro" id="IPR017932">
    <property type="entry name" value="GATase_2_dom"/>
</dbReference>
<evidence type="ECO:0000256" key="7">
    <source>
        <dbReference type="ARBA" id="ARBA00022962"/>
    </source>
</evidence>
<dbReference type="GO" id="GO:0006487">
    <property type="term" value="P:protein N-linked glycosylation"/>
    <property type="evidence" value="ECO:0007669"/>
    <property type="project" value="TreeGrafter"/>
</dbReference>
<dbReference type="PROSITE" id="PS51464">
    <property type="entry name" value="SIS"/>
    <property type="match status" value="2"/>
</dbReference>
<dbReference type="InterPro" id="IPR047084">
    <property type="entry name" value="GFAT_N"/>
</dbReference>
<gene>
    <name evidence="11" type="primary">glmS</name>
    <name evidence="11" type="ORF">NADRNF5_1927</name>
</gene>
<evidence type="ECO:0000256" key="4">
    <source>
        <dbReference type="ARBA" id="ARBA00022576"/>
    </source>
</evidence>
<name>A0A0D5C4W8_9ARCH</name>
<keyword evidence="12" id="KW-1185">Reference proteome</keyword>
<organism evidence="11 12">
    <name type="scientific">Nitrosopumilus adriaticus</name>
    <dbReference type="NCBI Taxonomy" id="1580092"/>
    <lineage>
        <taxon>Archaea</taxon>
        <taxon>Nitrososphaerota</taxon>
        <taxon>Nitrososphaeria</taxon>
        <taxon>Nitrosopumilales</taxon>
        <taxon>Nitrosopumilaceae</taxon>
        <taxon>Nitrosopumilus</taxon>
    </lineage>
</organism>
<dbReference type="HOGENOM" id="CLU_012520_7_0_2"/>
<dbReference type="GO" id="GO:0097367">
    <property type="term" value="F:carbohydrate derivative binding"/>
    <property type="evidence" value="ECO:0007669"/>
    <property type="project" value="InterPro"/>
</dbReference>
<dbReference type="OrthoDB" id="8692at2157"/>
<dbReference type="FunFam" id="3.60.20.10:FF:000006">
    <property type="entry name" value="Glutamine--fructose-6-phosphate aminotransferase [isomerizing]"/>
    <property type="match status" value="1"/>
</dbReference>
<dbReference type="Gene3D" id="3.40.50.10490">
    <property type="entry name" value="Glucose-6-phosphate isomerase like protein, domain 1"/>
    <property type="match status" value="2"/>
</dbReference>
<sequence>MCSIIGYYGKISAAPILVKGLKRMEYRGYDSVGVATESENKIELKKGIGKVDEVNSKIQLDIMPGKIGIGHTRWATHGKVTDTNAHPHSSNSGKIAIVHNGIIENFEELKQQLENDGYSFKSETDSEIIANLLQKNYELTKNVKETIIKTVSEIKGHYAFVAMFENGQLAAARYHEPLIIGVGKDDFFLSSDVLGFIEYTDDAIYLENGNFVILDKDKFQILDFDGNHAKYGITKVSKEFGDAYKGDYAHFTLKEIYEQPETILKAGEKTTEAIEKTADYLKHSKNIYITGSGTSYNSALIAKQMLSKYAKIKVEPIMSSELQFSPDSIEENSILIAISQSGESADVLEAVKIAKKANCKIISIVNLLTSSLAREADVVIGMNCGPEIGVAATKSFTAQLVIIYKIVEKLNNSEIKINFDKISESVSKTLDKPIRIQIVAQKLKNISDIYVLGRGVHYPIAIEAALKLKELTYIHAEGIPGGELKHGPLALMDESVFVLIINPNDSTYSDTLTSAREIKARGAKIIGISDVESDVYDYWIEISKVEESMYPISEIIPIQLLSYYAALEKDTDPDYPRNLAKSVTVK</sequence>
<dbReference type="RefSeq" id="WP_048117748.1">
    <property type="nucleotide sequence ID" value="NZ_CP011070.1"/>
</dbReference>
<keyword evidence="6" id="KW-0677">Repeat</keyword>
<comment type="catalytic activity">
    <reaction evidence="1">
        <text>D-fructose 6-phosphate + L-glutamine = D-glucosamine 6-phosphate + L-glutamate</text>
        <dbReference type="Rhea" id="RHEA:13237"/>
        <dbReference type="ChEBI" id="CHEBI:29985"/>
        <dbReference type="ChEBI" id="CHEBI:58359"/>
        <dbReference type="ChEBI" id="CHEBI:58725"/>
        <dbReference type="ChEBI" id="CHEBI:61527"/>
        <dbReference type="EC" id="2.6.1.16"/>
    </reaction>
</comment>
<dbReference type="NCBIfam" id="NF001484">
    <property type="entry name" value="PRK00331.1"/>
    <property type="match status" value="1"/>
</dbReference>
<feature type="domain" description="SIS" evidence="10">
    <location>
        <begin position="277"/>
        <end position="416"/>
    </location>
</feature>
<dbReference type="Proteomes" id="UP000032408">
    <property type="component" value="Chromosome"/>
</dbReference>
<keyword evidence="5 11" id="KW-0808">Transferase</keyword>
<feature type="domain" description="Glutamine amidotransferase type-2" evidence="9">
    <location>
        <begin position="2"/>
        <end position="217"/>
    </location>
</feature>
<evidence type="ECO:0000256" key="5">
    <source>
        <dbReference type="ARBA" id="ARBA00022679"/>
    </source>
</evidence>
<dbReference type="GO" id="GO:0006047">
    <property type="term" value="P:UDP-N-acetylglucosamine metabolic process"/>
    <property type="evidence" value="ECO:0007669"/>
    <property type="project" value="TreeGrafter"/>
</dbReference>
<evidence type="ECO:0000256" key="3">
    <source>
        <dbReference type="ARBA" id="ARBA00016090"/>
    </source>
</evidence>
<dbReference type="InterPro" id="IPR035490">
    <property type="entry name" value="GlmS/FrlB_SIS"/>
</dbReference>
<dbReference type="CDD" id="cd05009">
    <property type="entry name" value="SIS_GlmS_GlmD_2"/>
    <property type="match status" value="1"/>
</dbReference>
<dbReference type="Pfam" id="PF01380">
    <property type="entry name" value="SIS"/>
    <property type="match status" value="2"/>
</dbReference>
<evidence type="ECO:0000256" key="2">
    <source>
        <dbReference type="ARBA" id="ARBA00012916"/>
    </source>
</evidence>
<dbReference type="InterPro" id="IPR029055">
    <property type="entry name" value="Ntn_hydrolases_N"/>
</dbReference>
<dbReference type="KEGG" id="nin:NADRNF5_1927"/>
<evidence type="ECO:0000259" key="9">
    <source>
        <dbReference type="PROSITE" id="PS51278"/>
    </source>
</evidence>
<dbReference type="GO" id="GO:0004360">
    <property type="term" value="F:glutamine-fructose-6-phosphate transaminase (isomerizing) activity"/>
    <property type="evidence" value="ECO:0007669"/>
    <property type="project" value="UniProtKB-EC"/>
</dbReference>
<dbReference type="PANTHER" id="PTHR10937">
    <property type="entry name" value="GLUCOSAMINE--FRUCTOSE-6-PHOSPHATE AMINOTRANSFERASE, ISOMERIZING"/>
    <property type="match status" value="1"/>
</dbReference>
<evidence type="ECO:0000313" key="12">
    <source>
        <dbReference type="Proteomes" id="UP000032408"/>
    </source>
</evidence>
<evidence type="ECO:0000313" key="11">
    <source>
        <dbReference type="EMBL" id="AJW71603.1"/>
    </source>
</evidence>
<dbReference type="AlphaFoldDB" id="A0A0D5C4W8"/>
<evidence type="ECO:0000256" key="6">
    <source>
        <dbReference type="ARBA" id="ARBA00022737"/>
    </source>
</evidence>
<dbReference type="InterPro" id="IPR005855">
    <property type="entry name" value="GFAT"/>
</dbReference>
<dbReference type="GO" id="GO:0006002">
    <property type="term" value="P:fructose 6-phosphate metabolic process"/>
    <property type="evidence" value="ECO:0007669"/>
    <property type="project" value="TreeGrafter"/>
</dbReference>
<evidence type="ECO:0000259" key="10">
    <source>
        <dbReference type="PROSITE" id="PS51464"/>
    </source>
</evidence>
<dbReference type="PROSITE" id="PS51278">
    <property type="entry name" value="GATASE_TYPE_2"/>
    <property type="match status" value="1"/>
</dbReference>
<dbReference type="Gene3D" id="3.60.20.10">
    <property type="entry name" value="Glutamine Phosphoribosylpyrophosphate, subunit 1, domain 1"/>
    <property type="match status" value="1"/>
</dbReference>
<keyword evidence="7" id="KW-0315">Glutamine amidotransferase</keyword>
<keyword evidence="4 11" id="KW-0032">Aminotransferase</keyword>
<dbReference type="EC" id="2.6.1.16" evidence="2"/>
<evidence type="ECO:0000256" key="1">
    <source>
        <dbReference type="ARBA" id="ARBA00001031"/>
    </source>
</evidence>
<reference evidence="11 12" key="2">
    <citation type="journal article" date="2016" name="ISME J.">
        <title>Physiological and genomic characterization of two novel marine thaumarchaeal strains indicates niche differentiation.</title>
        <authorList>
            <person name="Bayer B."/>
            <person name="Vojvoda J."/>
            <person name="Offre P."/>
            <person name="Alves R.J."/>
            <person name="Elisabeth N.H."/>
            <person name="Garcia J.A."/>
            <person name="Volland J.M."/>
            <person name="Srivastava A."/>
            <person name="Schleper C."/>
            <person name="Herndl G.J."/>
        </authorList>
    </citation>
    <scope>NUCLEOTIDE SEQUENCE [LARGE SCALE GENOMIC DNA]</scope>
    <source>
        <strain evidence="11 12">NF5</strain>
    </source>
</reference>
<protein>
    <recommendedName>
        <fullName evidence="3">Glutamine--fructose-6-phosphate aminotransferase [isomerizing]</fullName>
        <ecNumber evidence="2">2.6.1.16</ecNumber>
    </recommendedName>
</protein>
<feature type="domain" description="SIS" evidence="10">
    <location>
        <begin position="439"/>
        <end position="576"/>
    </location>
</feature>
<dbReference type="CDD" id="cd00714">
    <property type="entry name" value="GFAT"/>
    <property type="match status" value="1"/>
</dbReference>
<proteinExistence type="predicted"/>
<dbReference type="SUPFAM" id="SSF53697">
    <property type="entry name" value="SIS domain"/>
    <property type="match status" value="1"/>
</dbReference>
<reference evidence="12" key="1">
    <citation type="submission" date="2015-03" db="EMBL/GenBank/DDBJ databases">
        <title>Characterization of two novel Thaumarchaeota isolated from the Northern Adriatic Sea.</title>
        <authorList>
            <person name="Bayer B."/>
            <person name="Vojvoda J."/>
            <person name="Offre P."/>
            <person name="Srivastava A."/>
            <person name="Elisabeth N."/>
            <person name="Garcia J.A.L."/>
            <person name="Schleper C."/>
            <person name="Herndl G.J."/>
        </authorList>
    </citation>
    <scope>NUCLEOTIDE SEQUENCE [LARGE SCALE GENOMIC DNA]</scope>
    <source>
        <strain evidence="12">NF5</strain>
    </source>
</reference>
<dbReference type="EMBL" id="CP011070">
    <property type="protein sequence ID" value="AJW71603.1"/>
    <property type="molecule type" value="Genomic_DNA"/>
</dbReference>
<dbReference type="Pfam" id="PF13522">
    <property type="entry name" value="GATase_6"/>
    <property type="match status" value="1"/>
</dbReference>
<comment type="function">
    <text evidence="8">Catalyzes the first step in hexosamine metabolism, converting fructose-6P into glucosamine-6P using glutamine as a nitrogen source.</text>
</comment>
<dbReference type="NCBIfam" id="TIGR01135">
    <property type="entry name" value="glmS"/>
    <property type="match status" value="1"/>
</dbReference>
<dbReference type="SUPFAM" id="SSF56235">
    <property type="entry name" value="N-terminal nucleophile aminohydrolases (Ntn hydrolases)"/>
    <property type="match status" value="1"/>
</dbReference>
<dbReference type="PANTHER" id="PTHR10937:SF0">
    <property type="entry name" value="GLUTAMINE--FRUCTOSE-6-PHOSPHATE TRANSAMINASE (ISOMERIZING)"/>
    <property type="match status" value="1"/>
</dbReference>
<dbReference type="InterPro" id="IPR001347">
    <property type="entry name" value="SIS_dom"/>
</dbReference>
<dbReference type="GeneID" id="24821083"/>
<dbReference type="STRING" id="1580092.NADRNF5_1927"/>
<dbReference type="InterPro" id="IPR035466">
    <property type="entry name" value="GlmS/AgaS_SIS"/>
</dbReference>
<evidence type="ECO:0000256" key="8">
    <source>
        <dbReference type="ARBA" id="ARBA00055466"/>
    </source>
</evidence>
<dbReference type="InterPro" id="IPR046348">
    <property type="entry name" value="SIS_dom_sf"/>
</dbReference>
<accession>A0A0D5C4W8</accession>